<organism evidence="2 3">
    <name type="scientific">Wickerhamomyces mucosus</name>
    <dbReference type="NCBI Taxonomy" id="1378264"/>
    <lineage>
        <taxon>Eukaryota</taxon>
        <taxon>Fungi</taxon>
        <taxon>Dikarya</taxon>
        <taxon>Ascomycota</taxon>
        <taxon>Saccharomycotina</taxon>
        <taxon>Saccharomycetes</taxon>
        <taxon>Phaffomycetales</taxon>
        <taxon>Wickerhamomycetaceae</taxon>
        <taxon>Wickerhamomyces</taxon>
    </lineage>
</organism>
<proteinExistence type="predicted"/>
<feature type="signal peptide" evidence="1">
    <location>
        <begin position="1"/>
        <end position="17"/>
    </location>
</feature>
<dbReference type="Proteomes" id="UP000769528">
    <property type="component" value="Unassembled WGS sequence"/>
</dbReference>
<keyword evidence="1" id="KW-0732">Signal</keyword>
<gene>
    <name evidence="2" type="ORF">WICMUC_000174</name>
</gene>
<dbReference type="AlphaFoldDB" id="A0A9P8Q020"/>
<evidence type="ECO:0000313" key="3">
    <source>
        <dbReference type="Proteomes" id="UP000769528"/>
    </source>
</evidence>
<name>A0A9P8Q020_9ASCO</name>
<protein>
    <submittedName>
        <fullName evidence="2">Uncharacterized protein</fullName>
    </submittedName>
</protein>
<sequence>MILLLVLIGDWILLGDGIVDILELLLLNECNSFCDNEGDGDKSPVGLNIALPESETVITNEADEFDLSLPLEDTNVVGDCSRCWRVEPSIIVVNDLFKGGIVQLFDVEILIELVDEIEDFVEFDEKVEDDDERADD</sequence>
<dbReference type="EMBL" id="JAEUBF010000041">
    <property type="protein sequence ID" value="KAH3680740.1"/>
    <property type="molecule type" value="Genomic_DNA"/>
</dbReference>
<keyword evidence="3" id="KW-1185">Reference proteome</keyword>
<feature type="chain" id="PRO_5040127980" evidence="1">
    <location>
        <begin position="18"/>
        <end position="136"/>
    </location>
</feature>
<reference evidence="2" key="1">
    <citation type="journal article" date="2021" name="Open Biol.">
        <title>Shared evolutionary footprints suggest mitochondrial oxidative damage underlies multiple complex I losses in fungi.</title>
        <authorList>
            <person name="Schikora-Tamarit M.A."/>
            <person name="Marcet-Houben M."/>
            <person name="Nosek J."/>
            <person name="Gabaldon T."/>
        </authorList>
    </citation>
    <scope>NUCLEOTIDE SEQUENCE</scope>
    <source>
        <strain evidence="2">CBS6341</strain>
    </source>
</reference>
<accession>A0A9P8Q020</accession>
<reference evidence="2" key="2">
    <citation type="submission" date="2021-01" db="EMBL/GenBank/DDBJ databases">
        <authorList>
            <person name="Schikora-Tamarit M.A."/>
        </authorList>
    </citation>
    <scope>NUCLEOTIDE SEQUENCE</scope>
    <source>
        <strain evidence="2">CBS6341</strain>
    </source>
</reference>
<comment type="caution">
    <text evidence="2">The sequence shown here is derived from an EMBL/GenBank/DDBJ whole genome shotgun (WGS) entry which is preliminary data.</text>
</comment>
<evidence type="ECO:0000313" key="2">
    <source>
        <dbReference type="EMBL" id="KAH3680740.1"/>
    </source>
</evidence>
<evidence type="ECO:0000256" key="1">
    <source>
        <dbReference type="SAM" id="SignalP"/>
    </source>
</evidence>